<dbReference type="GO" id="GO:0045211">
    <property type="term" value="C:postsynaptic membrane"/>
    <property type="evidence" value="ECO:0007669"/>
    <property type="project" value="UniProtKB-SubCell"/>
</dbReference>
<keyword evidence="12" id="KW-0628">Postsynaptic cell membrane</keyword>
<evidence type="ECO:0000256" key="14">
    <source>
        <dbReference type="ARBA" id="ARBA00023303"/>
    </source>
</evidence>
<keyword evidence="7" id="KW-0770">Synapse</keyword>
<feature type="domain" description="Ionotropic glutamate receptor C-terminal" evidence="19">
    <location>
        <begin position="342"/>
        <end position="704"/>
    </location>
</feature>
<keyword evidence="4" id="KW-1003">Cell membrane</keyword>
<evidence type="ECO:0000256" key="17">
    <source>
        <dbReference type="PIRSR" id="PIRSR601508-3"/>
    </source>
</evidence>
<dbReference type="Pfam" id="PF00060">
    <property type="entry name" value="Lig_chan"/>
    <property type="match status" value="1"/>
</dbReference>
<dbReference type="Proteomes" id="UP000292052">
    <property type="component" value="Unassembled WGS sequence"/>
</dbReference>
<dbReference type="SMART" id="SM00918">
    <property type="entry name" value="Lig_chan-Glu_bd"/>
    <property type="match status" value="1"/>
</dbReference>
<evidence type="ECO:0000256" key="8">
    <source>
        <dbReference type="ARBA" id="ARBA00023065"/>
    </source>
</evidence>
<keyword evidence="13" id="KW-1071">Ligand-gated ion channel</keyword>
<keyword evidence="11" id="KW-0325">Glycoprotein</keyword>
<feature type="disulfide bond" evidence="17">
    <location>
        <begin position="652"/>
        <end position="711"/>
    </location>
</feature>
<keyword evidence="5 18" id="KW-0812">Transmembrane</keyword>
<dbReference type="Pfam" id="PF10613">
    <property type="entry name" value="Lig_chan-Glu_bd"/>
    <property type="match status" value="1"/>
</dbReference>
<dbReference type="InterPro" id="IPR019594">
    <property type="entry name" value="Glu/Gly-bd"/>
</dbReference>
<evidence type="ECO:0000259" key="19">
    <source>
        <dbReference type="SMART" id="SM00079"/>
    </source>
</evidence>
<organism evidence="21 22">
    <name type="scientific">Asbolus verrucosus</name>
    <name type="common">Desert ironclad beetle</name>
    <dbReference type="NCBI Taxonomy" id="1661398"/>
    <lineage>
        <taxon>Eukaryota</taxon>
        <taxon>Metazoa</taxon>
        <taxon>Ecdysozoa</taxon>
        <taxon>Arthropoda</taxon>
        <taxon>Hexapoda</taxon>
        <taxon>Insecta</taxon>
        <taxon>Pterygota</taxon>
        <taxon>Neoptera</taxon>
        <taxon>Endopterygota</taxon>
        <taxon>Coleoptera</taxon>
        <taxon>Polyphaga</taxon>
        <taxon>Cucujiformia</taxon>
        <taxon>Tenebrionidae</taxon>
        <taxon>Pimeliinae</taxon>
        <taxon>Asbolus</taxon>
    </lineage>
</organism>
<evidence type="ECO:0000256" key="12">
    <source>
        <dbReference type="ARBA" id="ARBA00023257"/>
    </source>
</evidence>
<evidence type="ECO:0000313" key="22">
    <source>
        <dbReference type="Proteomes" id="UP000292052"/>
    </source>
</evidence>
<dbReference type="PANTHER" id="PTHR18966">
    <property type="entry name" value="IONOTROPIC GLUTAMATE RECEPTOR"/>
    <property type="match status" value="1"/>
</dbReference>
<dbReference type="SUPFAM" id="SSF53822">
    <property type="entry name" value="Periplasmic binding protein-like I"/>
    <property type="match status" value="1"/>
</dbReference>
<evidence type="ECO:0000256" key="1">
    <source>
        <dbReference type="ARBA" id="ARBA00004651"/>
    </source>
</evidence>
<dbReference type="Pfam" id="PF01094">
    <property type="entry name" value="ANF_receptor"/>
    <property type="match status" value="1"/>
</dbReference>
<keyword evidence="9 18" id="KW-0472">Membrane</keyword>
<dbReference type="GO" id="GO:0038023">
    <property type="term" value="F:signaling receptor activity"/>
    <property type="evidence" value="ECO:0007669"/>
    <property type="project" value="InterPro"/>
</dbReference>
<evidence type="ECO:0000256" key="10">
    <source>
        <dbReference type="ARBA" id="ARBA00023170"/>
    </source>
</evidence>
<evidence type="ECO:0000256" key="4">
    <source>
        <dbReference type="ARBA" id="ARBA00022475"/>
    </source>
</evidence>
<keyword evidence="6 18" id="KW-1133">Transmembrane helix</keyword>
<keyword evidence="10 21" id="KW-0675">Receptor</keyword>
<accession>A0A482VWI8</accession>
<dbReference type="PRINTS" id="PR00177">
    <property type="entry name" value="NMDARECEPTOR"/>
</dbReference>
<comment type="subcellular location">
    <subcellularLocation>
        <location evidence="1">Cell membrane</location>
        <topology evidence="1">Multi-pass membrane protein</topology>
    </subcellularLocation>
    <subcellularLocation>
        <location evidence="15">Postsynaptic cell membrane</location>
    </subcellularLocation>
</comment>
<keyword evidence="17" id="KW-1015">Disulfide bond</keyword>
<gene>
    <name evidence="21" type="ORF">BDFB_011635</name>
</gene>
<feature type="domain" description="Ionotropic glutamate receptor L-glutamate and glycine-binding" evidence="20">
    <location>
        <begin position="349"/>
        <end position="414"/>
    </location>
</feature>
<dbReference type="EMBL" id="QDEB01058342">
    <property type="protein sequence ID" value="RZC36839.1"/>
    <property type="molecule type" value="Genomic_DNA"/>
</dbReference>
<evidence type="ECO:0000256" key="16">
    <source>
        <dbReference type="PIRSR" id="PIRSR601508-1"/>
    </source>
</evidence>
<protein>
    <submittedName>
        <fullName evidence="21">Lig chan, ANF receptor and/or SBP bac 3 domain containing protein</fullName>
    </submittedName>
</protein>
<keyword evidence="8" id="KW-0406">Ion transport</keyword>
<evidence type="ECO:0000256" key="11">
    <source>
        <dbReference type="ARBA" id="ARBA00023180"/>
    </source>
</evidence>
<evidence type="ECO:0000256" key="7">
    <source>
        <dbReference type="ARBA" id="ARBA00023018"/>
    </source>
</evidence>
<keyword evidence="22" id="KW-1185">Reference proteome</keyword>
<dbReference type="FunFam" id="1.10.287.70:FF:000105">
    <property type="entry name" value="Eye-enriched kainate receptor, isoform A"/>
    <property type="match status" value="1"/>
</dbReference>
<dbReference type="InterPro" id="IPR028082">
    <property type="entry name" value="Peripla_BP_I"/>
</dbReference>
<evidence type="ECO:0000259" key="20">
    <source>
        <dbReference type="SMART" id="SM00918"/>
    </source>
</evidence>
<evidence type="ECO:0000256" key="9">
    <source>
        <dbReference type="ARBA" id="ARBA00023136"/>
    </source>
</evidence>
<sequence>MVATCSLMEQGVVGILGPSLEHNSRTVQSICDEKDIPYLDVRWVDEPRTPIINFYPSQSVLTQVYIDIITAWGYKDFVILFDDTESLKRVARFLSMYEDKSHKIVLRQLDRYRSGDYSSVLKELRKSGATHFVLDCSLEVLKDVLEQAQRFGLMTDKYNYFVTNLDLHTLELVAYQFSETNITGIRISDPNSEAMQNLGSLIFQEEIQANPMFGVRAAWKLQLETILIVDAVMMFGKVLKEFSEKLIPKSIDCEDNERWVLGLTFTNLLKGDKKQYSGLSGIIEFDPKGYRNYFVVDVIELKEGGIAKVGNWSLQENLIINRNYDKIVHHNNETIKKKPLKVLISLIEPFAMLTPTAGFLTGNDRYQGFGIDLIHELSLMKGFTYTILNQEDKRNGDFDENTKKWGGMIGEIMEGRADLAIADLTITAERQQAVDFTAPFMNLGISILYQKPRKAPPSFFSFADPFALEVWIFVALSYFTISMVLFILGRICSSEWINPYPCIENPEFLVNQLSLRNCFWFVSGSIMQQGTEIGPLALSTRLIAGIWWFFTLIMVSSYTANLAVFLTRETPIPHFNDVNELVKNAEAKNIKWGAKNARHRNKAYGEIYDYMMAHSDDVLVSDTRLGVERAERENYAFFMEITSIQYETQRRCNLTDVGKLLDEKSYGIAMKKSMYLNINVLSRAILDLQHSGKLNELQRKWWEENQGGGFCELRFSIMIVH</sequence>
<name>A0A482VWI8_ASBVE</name>
<evidence type="ECO:0000256" key="2">
    <source>
        <dbReference type="ARBA" id="ARBA00008685"/>
    </source>
</evidence>
<feature type="transmembrane region" description="Helical" evidence="18">
    <location>
        <begin position="546"/>
        <end position="566"/>
    </location>
</feature>
<evidence type="ECO:0000256" key="6">
    <source>
        <dbReference type="ARBA" id="ARBA00022989"/>
    </source>
</evidence>
<dbReference type="InterPro" id="IPR001828">
    <property type="entry name" value="ANF_lig-bd_rcpt"/>
</dbReference>
<dbReference type="FunFam" id="3.40.190.10:FF:000178">
    <property type="entry name" value="Glutamate receptor subunit"/>
    <property type="match status" value="1"/>
</dbReference>
<reference evidence="21 22" key="1">
    <citation type="submission" date="2017-03" db="EMBL/GenBank/DDBJ databases">
        <title>Genome of the blue death feigning beetle - Asbolus verrucosus.</title>
        <authorList>
            <person name="Rider S.D."/>
        </authorList>
    </citation>
    <scope>NUCLEOTIDE SEQUENCE [LARGE SCALE GENOMIC DNA]</scope>
    <source>
        <strain evidence="21">Butters</strain>
        <tissue evidence="21">Head and leg muscle</tissue>
    </source>
</reference>
<evidence type="ECO:0000256" key="15">
    <source>
        <dbReference type="ARBA" id="ARBA00034100"/>
    </source>
</evidence>
<feature type="binding site" evidence="16">
    <location>
        <position position="430"/>
    </location>
    <ligand>
        <name>L-glutamate</name>
        <dbReference type="ChEBI" id="CHEBI:29985"/>
    </ligand>
</feature>
<proteinExistence type="inferred from homology"/>
<dbReference type="Gene3D" id="1.10.287.70">
    <property type="match status" value="1"/>
</dbReference>
<feature type="transmembrane region" description="Helical" evidence="18">
    <location>
        <begin position="470"/>
        <end position="488"/>
    </location>
</feature>
<keyword evidence="14" id="KW-0407">Ion channel</keyword>
<evidence type="ECO:0000256" key="18">
    <source>
        <dbReference type="SAM" id="Phobius"/>
    </source>
</evidence>
<comment type="caution">
    <text evidence="21">The sequence shown here is derived from an EMBL/GenBank/DDBJ whole genome shotgun (WGS) entry which is preliminary data.</text>
</comment>
<dbReference type="SMART" id="SM00079">
    <property type="entry name" value="PBPe"/>
    <property type="match status" value="1"/>
</dbReference>
<dbReference type="SUPFAM" id="SSF53850">
    <property type="entry name" value="Periplasmic binding protein-like II"/>
    <property type="match status" value="1"/>
</dbReference>
<dbReference type="OrthoDB" id="5984008at2759"/>
<feature type="binding site" evidence="16">
    <location>
        <position position="640"/>
    </location>
    <ligand>
        <name>L-glutamate</name>
        <dbReference type="ChEBI" id="CHEBI:29985"/>
    </ligand>
</feature>
<comment type="similarity">
    <text evidence="2">Belongs to the glutamate-gated ion channel (TC 1.A.10.1) family.</text>
</comment>
<dbReference type="Gene3D" id="3.40.50.2300">
    <property type="match status" value="2"/>
</dbReference>
<evidence type="ECO:0000313" key="21">
    <source>
        <dbReference type="EMBL" id="RZC36839.1"/>
    </source>
</evidence>
<dbReference type="AlphaFoldDB" id="A0A482VWI8"/>
<dbReference type="InterPro" id="IPR001320">
    <property type="entry name" value="Iontro_rcpt_C"/>
</dbReference>
<dbReference type="InterPro" id="IPR015683">
    <property type="entry name" value="Ionotropic_Glu_rcpt"/>
</dbReference>
<evidence type="ECO:0000256" key="3">
    <source>
        <dbReference type="ARBA" id="ARBA00022448"/>
    </source>
</evidence>
<evidence type="ECO:0000256" key="13">
    <source>
        <dbReference type="ARBA" id="ARBA00023286"/>
    </source>
</evidence>
<keyword evidence="3" id="KW-0813">Transport</keyword>
<feature type="binding site" evidence="16">
    <location>
        <position position="425"/>
    </location>
    <ligand>
        <name>L-glutamate</name>
        <dbReference type="ChEBI" id="CHEBI:29985"/>
    </ligand>
</feature>
<dbReference type="Gene3D" id="3.40.190.10">
    <property type="entry name" value="Periplasmic binding protein-like II"/>
    <property type="match status" value="1"/>
</dbReference>
<evidence type="ECO:0000256" key="5">
    <source>
        <dbReference type="ARBA" id="ARBA00022692"/>
    </source>
</evidence>
<dbReference type="GO" id="GO:0015276">
    <property type="term" value="F:ligand-gated monoatomic ion channel activity"/>
    <property type="evidence" value="ECO:0007669"/>
    <property type="project" value="InterPro"/>
</dbReference>
<dbReference type="InterPro" id="IPR001508">
    <property type="entry name" value="Iono_Glu_rcpt_met"/>
</dbReference>
<feature type="disulfide bond" evidence="17">
    <location>
        <begin position="5"/>
        <end position="253"/>
    </location>
</feature>